<dbReference type="PROSITE" id="PS50076">
    <property type="entry name" value="DNAJ_2"/>
    <property type="match status" value="1"/>
</dbReference>
<accession>A0A6G1TZ39</accession>
<dbReference type="Gene3D" id="1.10.3680.10">
    <property type="entry name" value="TerB-like"/>
    <property type="match status" value="1"/>
</dbReference>
<name>A0A6G1TZ39_9BACT</name>
<dbReference type="CDD" id="cd06257">
    <property type="entry name" value="DnaJ"/>
    <property type="match status" value="1"/>
</dbReference>
<dbReference type="Proteomes" id="UP000480425">
    <property type="component" value="Unassembled WGS sequence"/>
</dbReference>
<organism evidence="3 4">
    <name type="scientific">Segatella copri</name>
    <dbReference type="NCBI Taxonomy" id="165179"/>
    <lineage>
        <taxon>Bacteria</taxon>
        <taxon>Pseudomonadati</taxon>
        <taxon>Bacteroidota</taxon>
        <taxon>Bacteroidia</taxon>
        <taxon>Bacteroidales</taxon>
        <taxon>Prevotellaceae</taxon>
        <taxon>Segatella</taxon>
    </lineage>
</organism>
<dbReference type="EMBL" id="VZCB01000052">
    <property type="protein sequence ID" value="MQN80563.1"/>
    <property type="molecule type" value="Genomic_DNA"/>
</dbReference>
<dbReference type="PANTHER" id="PTHR24074">
    <property type="entry name" value="CO-CHAPERONE PROTEIN DJLA"/>
    <property type="match status" value="1"/>
</dbReference>
<dbReference type="OrthoDB" id="9779622at2"/>
<dbReference type="InterPro" id="IPR029024">
    <property type="entry name" value="TerB-like"/>
</dbReference>
<dbReference type="Pfam" id="PF00226">
    <property type="entry name" value="DnaJ"/>
    <property type="match status" value="1"/>
</dbReference>
<keyword evidence="1" id="KW-0812">Transmembrane</keyword>
<dbReference type="SUPFAM" id="SSF158682">
    <property type="entry name" value="TerB-like"/>
    <property type="match status" value="1"/>
</dbReference>
<dbReference type="InterPro" id="IPR001623">
    <property type="entry name" value="DnaJ_domain"/>
</dbReference>
<feature type="domain" description="J" evidence="2">
    <location>
        <begin position="206"/>
        <end position="268"/>
    </location>
</feature>
<gene>
    <name evidence="3" type="ORF">F7D73_06280</name>
</gene>
<reference evidence="3 4" key="1">
    <citation type="submission" date="2019-09" db="EMBL/GenBank/DDBJ databases">
        <title>Distinct polysaccharide growth profiles of human intestinal Prevotella copri isolates.</title>
        <authorList>
            <person name="Fehlner-Peach H."/>
            <person name="Magnabosco C."/>
            <person name="Raghavan V."/>
            <person name="Scher J.U."/>
            <person name="Tett A."/>
            <person name="Cox L.M."/>
            <person name="Gottsegen C."/>
            <person name="Watters A."/>
            <person name="Wiltshire- Gordon J.D."/>
            <person name="Segata N."/>
            <person name="Bonneau R."/>
            <person name="Littman D.R."/>
        </authorList>
    </citation>
    <scope>NUCLEOTIDE SEQUENCE [LARGE SCALE GENOMIC DNA]</scope>
    <source>
        <strain evidence="4">iA622</strain>
    </source>
</reference>
<dbReference type="Pfam" id="PF05099">
    <property type="entry name" value="TerB"/>
    <property type="match status" value="1"/>
</dbReference>
<evidence type="ECO:0000256" key="1">
    <source>
        <dbReference type="SAM" id="Phobius"/>
    </source>
</evidence>
<dbReference type="RefSeq" id="WP_153123147.1">
    <property type="nucleotide sequence ID" value="NZ_JAPDUV010000001.1"/>
</dbReference>
<proteinExistence type="predicted"/>
<protein>
    <submittedName>
        <fullName evidence="3">DnaJ domain-containing protein</fullName>
    </submittedName>
</protein>
<comment type="caution">
    <text evidence="3">The sequence shown here is derived from an EMBL/GenBank/DDBJ whole genome shotgun (WGS) entry which is preliminary data.</text>
</comment>
<dbReference type="InterPro" id="IPR036869">
    <property type="entry name" value="J_dom_sf"/>
</dbReference>
<keyword evidence="1" id="KW-1133">Transmembrane helix</keyword>
<dbReference type="AlphaFoldDB" id="A0A6G1TZ39"/>
<dbReference type="InterPro" id="IPR007791">
    <property type="entry name" value="DjlA_N"/>
</dbReference>
<feature type="transmembrane region" description="Helical" evidence="1">
    <location>
        <begin position="6"/>
        <end position="31"/>
    </location>
</feature>
<dbReference type="SMART" id="SM00271">
    <property type="entry name" value="DnaJ"/>
    <property type="match status" value="1"/>
</dbReference>
<sequence length="269" mass="30082">MAAGKWIGGFLGFITAGPLGALAGFALGSLFDHGLDEVNKEGYNNREYSNAYEAYSGQRRNYEGERNSFMFSLLVLSSYIINADGKIMHSEMELVRNFLRQNFGEAAKQQGEEILLKLFEQQKRIGMQQYRSVIQDSCHQIRSNMMYEQRLQLLNFLVMIAQADGVVSQAEIQALKEVAIHMGLSAEDVDQMLNLASGSSSDSLADAYRILGISPEASNDEVKAAYRKMALKHHPDKVAALGEDVRRAAEKKFQEINDAKERIFKARGI</sequence>
<evidence type="ECO:0000259" key="2">
    <source>
        <dbReference type="PROSITE" id="PS50076"/>
    </source>
</evidence>
<evidence type="ECO:0000313" key="4">
    <source>
        <dbReference type="Proteomes" id="UP000480425"/>
    </source>
</evidence>
<dbReference type="Gene3D" id="1.10.287.110">
    <property type="entry name" value="DnaJ domain"/>
    <property type="match status" value="1"/>
</dbReference>
<dbReference type="PRINTS" id="PR00625">
    <property type="entry name" value="JDOMAIN"/>
</dbReference>
<evidence type="ECO:0000313" key="3">
    <source>
        <dbReference type="EMBL" id="MQN80563.1"/>
    </source>
</evidence>
<dbReference type="SUPFAM" id="SSF46565">
    <property type="entry name" value="Chaperone J-domain"/>
    <property type="match status" value="1"/>
</dbReference>
<dbReference type="InterPro" id="IPR050817">
    <property type="entry name" value="DjlA_DnaK_co-chaperone"/>
</dbReference>
<dbReference type="CDD" id="cd07316">
    <property type="entry name" value="terB_like_DjlA"/>
    <property type="match status" value="1"/>
</dbReference>
<keyword evidence="1" id="KW-0472">Membrane</keyword>